<name>A0ABY8UR19_TETOB</name>
<dbReference type="EMBL" id="CP126224">
    <property type="protein sequence ID" value="WIA23891.1"/>
    <property type="molecule type" value="Genomic_DNA"/>
</dbReference>
<sequence>MLVTSRLLGVREVDRWALCSTRQTKARGQPYWAIQLTQKRVVVAESSDSTASACTHLLVESTPTMMKRARLGVVGYGPMLSRLSASTLLC</sequence>
<organism evidence="1 2">
    <name type="scientific">Tetradesmus obliquus</name>
    <name type="common">Green alga</name>
    <name type="synonym">Acutodesmus obliquus</name>
    <dbReference type="NCBI Taxonomy" id="3088"/>
    <lineage>
        <taxon>Eukaryota</taxon>
        <taxon>Viridiplantae</taxon>
        <taxon>Chlorophyta</taxon>
        <taxon>core chlorophytes</taxon>
        <taxon>Chlorophyceae</taxon>
        <taxon>CS clade</taxon>
        <taxon>Sphaeropleales</taxon>
        <taxon>Scenedesmaceae</taxon>
        <taxon>Tetradesmus</taxon>
    </lineage>
</organism>
<keyword evidence="2" id="KW-1185">Reference proteome</keyword>
<evidence type="ECO:0000313" key="1">
    <source>
        <dbReference type="EMBL" id="WIA23891.1"/>
    </source>
</evidence>
<accession>A0ABY8UR19</accession>
<proteinExistence type="predicted"/>
<gene>
    <name evidence="1" type="ORF">OEZ85_013541</name>
</gene>
<reference evidence="1 2" key="1">
    <citation type="submission" date="2023-05" db="EMBL/GenBank/DDBJ databases">
        <title>A 100% complete, gapless, phased diploid assembly of the Scenedesmus obliquus UTEX 3031 genome.</title>
        <authorList>
            <person name="Biondi T.C."/>
            <person name="Hanschen E.R."/>
            <person name="Kwon T."/>
            <person name="Eng W."/>
            <person name="Kruse C.P.S."/>
            <person name="Koehler S.I."/>
            <person name="Kunde Y."/>
            <person name="Gleasner C.D."/>
            <person name="You Mak K.T."/>
            <person name="Polle J."/>
            <person name="Hovde B.T."/>
            <person name="Starkenburg S.R."/>
        </authorList>
    </citation>
    <scope>NUCLEOTIDE SEQUENCE [LARGE SCALE GENOMIC DNA]</scope>
    <source>
        <strain evidence="1 2">DOE0152z</strain>
    </source>
</reference>
<protein>
    <submittedName>
        <fullName evidence="1">Uncharacterized protein</fullName>
    </submittedName>
</protein>
<evidence type="ECO:0000313" key="2">
    <source>
        <dbReference type="Proteomes" id="UP001244341"/>
    </source>
</evidence>
<dbReference type="Proteomes" id="UP001244341">
    <property type="component" value="Chromosome 17b"/>
</dbReference>